<dbReference type="SUPFAM" id="SSF52540">
    <property type="entry name" value="P-loop containing nucleoside triphosphate hydrolases"/>
    <property type="match status" value="2"/>
</dbReference>
<evidence type="ECO:0000313" key="3">
    <source>
        <dbReference type="EMBL" id="SFR08382.1"/>
    </source>
</evidence>
<dbReference type="Proteomes" id="UP000199584">
    <property type="component" value="Unassembled WGS sequence"/>
</dbReference>
<dbReference type="OrthoDB" id="9816479at2"/>
<feature type="domain" description="Dynamin N-terminal" evidence="2">
    <location>
        <begin position="29"/>
        <end position="130"/>
    </location>
</feature>
<dbReference type="RefSeq" id="WP_092483912.1">
    <property type="nucleotide sequence ID" value="NZ_FOYM01000016.1"/>
</dbReference>
<dbReference type="InterPro" id="IPR027417">
    <property type="entry name" value="P-loop_NTPase"/>
</dbReference>
<dbReference type="AlphaFoldDB" id="A0A1I6DSM8"/>
<proteinExistence type="predicted"/>
<dbReference type="Gene3D" id="3.40.50.300">
    <property type="entry name" value="P-loop containing nucleotide triphosphate hydrolases"/>
    <property type="match status" value="3"/>
</dbReference>
<organism evidence="3 4">
    <name type="scientific">Desulfoscipio geothermicus DSM 3669</name>
    <dbReference type="NCBI Taxonomy" id="1121426"/>
    <lineage>
        <taxon>Bacteria</taxon>
        <taxon>Bacillati</taxon>
        <taxon>Bacillota</taxon>
        <taxon>Clostridia</taxon>
        <taxon>Eubacteriales</taxon>
        <taxon>Desulfallaceae</taxon>
        <taxon>Desulfoscipio</taxon>
    </lineage>
</organism>
<reference evidence="4" key="1">
    <citation type="submission" date="2016-10" db="EMBL/GenBank/DDBJ databases">
        <authorList>
            <person name="Varghese N."/>
            <person name="Submissions S."/>
        </authorList>
    </citation>
    <scope>NUCLEOTIDE SEQUENCE [LARGE SCALE GENOMIC DNA]</scope>
    <source>
        <strain evidence="4">DSM 3669</strain>
    </source>
</reference>
<evidence type="ECO:0000256" key="1">
    <source>
        <dbReference type="SAM" id="MobiDB-lite"/>
    </source>
</evidence>
<evidence type="ECO:0000259" key="2">
    <source>
        <dbReference type="Pfam" id="PF00350"/>
    </source>
</evidence>
<keyword evidence="4" id="KW-1185">Reference proteome</keyword>
<feature type="region of interest" description="Disordered" evidence="1">
    <location>
        <begin position="728"/>
        <end position="748"/>
    </location>
</feature>
<sequence length="922" mass="103526">MQNQNIAEYFSRVDELRASYLSPEEAPTIVFMGPYNTGKSTLVNNLLEKTIAPVDIIPTTPAPVRFSYGKRFLARVYFADRQVNTLAEGELTALLAQKPLYGREIQKVEVRLTHNLLQKMQIVDTPGIDALTGPAFSPERLPVANHIIYLLHQRGPGEADRQAIQKLIKKYAPGQISFVINCNLGHYDGSSFREAGRVLRQICGGEITLQRTNTLDPEAVDKFRLFIEERAAALALQHITGKLSGLDRRIPDIVAASQREAGDADFLVRFWQAREHARQVIRGVDLIKTLPPVAQQIGALLKQSPEPAIYPGGIPVVYQTVGSMPDPAVIKEKIRTLLAQVAAEPALKPYQDITRQLKTLSGELAGEKYLVTAAGSFSSGKSTFFNAIMGEPLLPAESRPTTFAVTRLIHGAPRRVTITFAQQATIPTHYREGQHAVICRHELATLERWLGDGELQKQIHSLEKSANGKLLKITAAELLRELEALKKSFARVKRDFSGGKRPWKTLFKKIPWNKFTDSQLADYFVVRFKKTDILELDLESEAGRKALAQISGTHLALRVENITIQHPADLLRTATFVDTPGLDSVYHRHREITARYLPDSDCFLLFLNGKHILTRPDTGILRMIFQAAPQTPDFSRKLFVIINFADTLTPRQRERAHNYLRENLAKLSEGRADPARIHFISALEALTGRDQNNFSRLLQHLKDQIWQSRCAGNYRLFIRRAAEILHAAGREESPQEKDAQKKSQMQREAEELLAQIKAELADWRKKIATFSSPEDLRGFRDGKRLIKKGFLRLSRQAETVPSCRDLARSINAPLSRFYHRWGVAAAGQAVPEFGMHELVSAIDRLLKNKSSPRETRDTLCALLTGEELRIAGTVRSLARQTASRLKQPVATPEPKILSPAVLAVINRYIAELRALEETITEH</sequence>
<feature type="domain" description="Dynamin N-terminal" evidence="2">
    <location>
        <begin position="373"/>
        <end position="617"/>
    </location>
</feature>
<dbReference type="PANTHER" id="PTHR43681:SF1">
    <property type="entry name" value="SARCALUMENIN"/>
    <property type="match status" value="1"/>
</dbReference>
<dbReference type="EMBL" id="FOYM01000016">
    <property type="protein sequence ID" value="SFR08382.1"/>
    <property type="molecule type" value="Genomic_DNA"/>
</dbReference>
<dbReference type="STRING" id="39060.SAMN05660706_11673"/>
<dbReference type="InterPro" id="IPR045063">
    <property type="entry name" value="Dynamin_N"/>
</dbReference>
<name>A0A1I6DSM8_9FIRM</name>
<gene>
    <name evidence="3" type="ORF">SAMN05660706_11673</name>
</gene>
<dbReference type="PANTHER" id="PTHR43681">
    <property type="entry name" value="TRANSMEMBRANE GTPASE FZO"/>
    <property type="match status" value="1"/>
</dbReference>
<evidence type="ECO:0000313" key="4">
    <source>
        <dbReference type="Proteomes" id="UP000199584"/>
    </source>
</evidence>
<protein>
    <submittedName>
        <fullName evidence="3">Dynamin family protein</fullName>
    </submittedName>
</protein>
<dbReference type="Pfam" id="PF00350">
    <property type="entry name" value="Dynamin_N"/>
    <property type="match status" value="2"/>
</dbReference>
<accession>A0A1I6DSM8</accession>
<dbReference type="InterPro" id="IPR051943">
    <property type="entry name" value="TRAFAC_Dynamin-like_GTPase"/>
</dbReference>